<keyword evidence="8" id="KW-0010">Activator</keyword>
<evidence type="ECO:0000259" key="13">
    <source>
        <dbReference type="PROSITE" id="PS51005"/>
    </source>
</evidence>
<dbReference type="GO" id="GO:0016020">
    <property type="term" value="C:membrane"/>
    <property type="evidence" value="ECO:0007669"/>
    <property type="project" value="UniProtKB-SubCell"/>
</dbReference>
<dbReference type="FunFam" id="2.170.150.80:FF:000002">
    <property type="entry name" value="Nac domain-containing protein 86"/>
    <property type="match status" value="1"/>
</dbReference>
<evidence type="ECO:0000313" key="15">
    <source>
        <dbReference type="Proteomes" id="UP001054252"/>
    </source>
</evidence>
<evidence type="ECO:0000256" key="12">
    <source>
        <dbReference type="SAM" id="Phobius"/>
    </source>
</evidence>
<dbReference type="GO" id="GO:0000976">
    <property type="term" value="F:transcription cis-regulatory region binding"/>
    <property type="evidence" value="ECO:0007669"/>
    <property type="project" value="UniProtKB-ARBA"/>
</dbReference>
<comment type="subcellular location">
    <subcellularLocation>
        <location evidence="2">Membrane</location>
        <topology evidence="2">Single-pass membrane protein</topology>
    </subcellularLocation>
    <subcellularLocation>
        <location evidence="1">Nucleus</location>
    </subcellularLocation>
</comment>
<dbReference type="PANTHER" id="PTHR31744">
    <property type="entry name" value="PROTEIN CUP-SHAPED COTYLEDON 2-RELATED"/>
    <property type="match status" value="1"/>
</dbReference>
<keyword evidence="6" id="KW-0238">DNA-binding</keyword>
<dbReference type="PANTHER" id="PTHR31744:SF216">
    <property type="entry name" value="NAC TRANSCRIPTION FACTOR"/>
    <property type="match status" value="1"/>
</dbReference>
<feature type="region of interest" description="Disordered" evidence="11">
    <location>
        <begin position="505"/>
        <end position="526"/>
    </location>
</feature>
<dbReference type="EMBL" id="BPVZ01000021">
    <property type="protein sequence ID" value="GKV04077.1"/>
    <property type="molecule type" value="Genomic_DNA"/>
</dbReference>
<name>A0AAV5IZG3_9ROSI</name>
<dbReference type="InterPro" id="IPR003441">
    <property type="entry name" value="NAC-dom"/>
</dbReference>
<keyword evidence="7 12" id="KW-0472">Membrane</keyword>
<gene>
    <name evidence="14" type="ORF">SLEP1_g16288</name>
</gene>
<keyword evidence="10" id="KW-0539">Nucleus</keyword>
<evidence type="ECO:0000256" key="11">
    <source>
        <dbReference type="SAM" id="MobiDB-lite"/>
    </source>
</evidence>
<evidence type="ECO:0000256" key="4">
    <source>
        <dbReference type="ARBA" id="ARBA00022989"/>
    </source>
</evidence>
<feature type="domain" description="NAC" evidence="13">
    <location>
        <begin position="9"/>
        <end position="159"/>
    </location>
</feature>
<keyword evidence="15" id="KW-1185">Reference proteome</keyword>
<comment type="caution">
    <text evidence="14">The sequence shown here is derived from an EMBL/GenBank/DDBJ whole genome shotgun (WGS) entry which is preliminary data.</text>
</comment>
<dbReference type="Pfam" id="PF02365">
    <property type="entry name" value="NAM"/>
    <property type="match status" value="1"/>
</dbReference>
<feature type="transmembrane region" description="Helical" evidence="12">
    <location>
        <begin position="585"/>
        <end position="607"/>
    </location>
</feature>
<dbReference type="SUPFAM" id="SSF101941">
    <property type="entry name" value="NAC domain"/>
    <property type="match status" value="1"/>
</dbReference>
<evidence type="ECO:0000256" key="6">
    <source>
        <dbReference type="ARBA" id="ARBA00023125"/>
    </source>
</evidence>
<feature type="region of interest" description="Disordered" evidence="11">
    <location>
        <begin position="539"/>
        <end position="565"/>
    </location>
</feature>
<dbReference type="PROSITE" id="PS51005">
    <property type="entry name" value="NAC"/>
    <property type="match status" value="1"/>
</dbReference>
<evidence type="ECO:0000256" key="2">
    <source>
        <dbReference type="ARBA" id="ARBA00004167"/>
    </source>
</evidence>
<keyword evidence="3 12" id="KW-0812">Transmembrane</keyword>
<dbReference type="InterPro" id="IPR036093">
    <property type="entry name" value="NAC_dom_sf"/>
</dbReference>
<dbReference type="GO" id="GO:0006355">
    <property type="term" value="P:regulation of DNA-templated transcription"/>
    <property type="evidence" value="ECO:0007669"/>
    <property type="project" value="InterPro"/>
</dbReference>
<evidence type="ECO:0000256" key="1">
    <source>
        <dbReference type="ARBA" id="ARBA00004123"/>
    </source>
</evidence>
<dbReference type="AlphaFoldDB" id="A0AAV5IZG3"/>
<accession>A0AAV5IZG3</accession>
<organism evidence="14 15">
    <name type="scientific">Rubroshorea leprosula</name>
    <dbReference type="NCBI Taxonomy" id="152421"/>
    <lineage>
        <taxon>Eukaryota</taxon>
        <taxon>Viridiplantae</taxon>
        <taxon>Streptophyta</taxon>
        <taxon>Embryophyta</taxon>
        <taxon>Tracheophyta</taxon>
        <taxon>Spermatophyta</taxon>
        <taxon>Magnoliopsida</taxon>
        <taxon>eudicotyledons</taxon>
        <taxon>Gunneridae</taxon>
        <taxon>Pentapetalae</taxon>
        <taxon>rosids</taxon>
        <taxon>malvids</taxon>
        <taxon>Malvales</taxon>
        <taxon>Dipterocarpaceae</taxon>
        <taxon>Rubroshorea</taxon>
    </lineage>
</organism>
<keyword evidence="9" id="KW-0804">Transcription</keyword>
<keyword evidence="4 12" id="KW-1133">Transmembrane helix</keyword>
<evidence type="ECO:0000256" key="5">
    <source>
        <dbReference type="ARBA" id="ARBA00023015"/>
    </source>
</evidence>
<evidence type="ECO:0000256" key="8">
    <source>
        <dbReference type="ARBA" id="ARBA00023159"/>
    </source>
</evidence>
<protein>
    <recommendedName>
        <fullName evidence="13">NAC domain-containing protein</fullName>
    </recommendedName>
</protein>
<evidence type="ECO:0000313" key="14">
    <source>
        <dbReference type="EMBL" id="GKV04077.1"/>
    </source>
</evidence>
<dbReference type="Gene3D" id="2.170.150.80">
    <property type="entry name" value="NAC domain"/>
    <property type="match status" value="1"/>
</dbReference>
<proteinExistence type="predicted"/>
<dbReference type="Proteomes" id="UP001054252">
    <property type="component" value="Unassembled WGS sequence"/>
</dbReference>
<evidence type="ECO:0000256" key="9">
    <source>
        <dbReference type="ARBA" id="ARBA00023163"/>
    </source>
</evidence>
<evidence type="ECO:0000256" key="10">
    <source>
        <dbReference type="ARBA" id="ARBA00023242"/>
    </source>
</evidence>
<evidence type="ECO:0000256" key="7">
    <source>
        <dbReference type="ARBA" id="ARBA00023136"/>
    </source>
</evidence>
<keyword evidence="5" id="KW-0805">Transcription regulation</keyword>
<dbReference type="GO" id="GO:0005634">
    <property type="term" value="C:nucleus"/>
    <property type="evidence" value="ECO:0007669"/>
    <property type="project" value="UniProtKB-SubCell"/>
</dbReference>
<sequence length="612" mass="67836">MVALSMESLPLGFRFRPTDEELINHYLRLKINGRHSEVEVIPEIDVCKWEPWDLPGLSVIKTGDPEWFFFCPRDRKYPNGHRSNRATDAGYWKATGKDRTIKSKKSPVGMKKTLVFYQGRAPKGLRTNWIMHEYRATSKDLDGTAPGQGAFVLFRLFHKVDERIDAVKYDEVDQIGDSPPTNKLSPDDTSSDLVQGTATPEMEVQKQSYDDVSQNGQVIGNSCCNSHMTSDLEDHAVEDNAIEGFPRLEENSNFYDPTYDQIDYDELSPVQPHILEDLPLYTDSYMDSLYGSDFGNDHSGIRFQDGTGEEDVSLSDLLNEVFNNHEESCEESTGQNNLVAGSEVYMAGNAFVPLTIAESSQGQYDAEVEASGCFNGQVARRESLQTPASFGSHHAQAAVSGQEVKNGYVGDLGNHPIGQETLSTDSAVASFYSGVHNLEEPTNLNNPVNSSSDLVGGTGIRIRTRQPQRQPNSVNFVTQGIAPRRIRLQMKLSPGSFDIEKETNAGVDEEEVQSAPTKATEEVEDTLKPQKENQLFKFGESEGTGEESSIKLRRRVKSDTEPNSTEVRQAAVHSEAAALHRGSSLSFSVMLSIIIIVVLLVFLLGTWRCLST</sequence>
<feature type="compositionally biased region" description="Polar residues" evidence="11">
    <location>
        <begin position="179"/>
        <end position="194"/>
    </location>
</feature>
<feature type="region of interest" description="Disordered" evidence="11">
    <location>
        <begin position="172"/>
        <end position="194"/>
    </location>
</feature>
<reference evidence="14 15" key="1">
    <citation type="journal article" date="2021" name="Commun. Biol.">
        <title>The genome of Shorea leprosula (Dipterocarpaceae) highlights the ecological relevance of drought in aseasonal tropical rainforests.</title>
        <authorList>
            <person name="Ng K.K.S."/>
            <person name="Kobayashi M.J."/>
            <person name="Fawcett J.A."/>
            <person name="Hatakeyama M."/>
            <person name="Paape T."/>
            <person name="Ng C.H."/>
            <person name="Ang C.C."/>
            <person name="Tnah L.H."/>
            <person name="Lee C.T."/>
            <person name="Nishiyama T."/>
            <person name="Sese J."/>
            <person name="O'Brien M.J."/>
            <person name="Copetti D."/>
            <person name="Mohd Noor M.I."/>
            <person name="Ong R.C."/>
            <person name="Putra M."/>
            <person name="Sireger I.Z."/>
            <person name="Indrioko S."/>
            <person name="Kosugi Y."/>
            <person name="Izuno A."/>
            <person name="Isagi Y."/>
            <person name="Lee S.L."/>
            <person name="Shimizu K.K."/>
        </authorList>
    </citation>
    <scope>NUCLEOTIDE SEQUENCE [LARGE SCALE GENOMIC DNA]</scope>
    <source>
        <strain evidence="14">214</strain>
    </source>
</reference>
<evidence type="ECO:0000256" key="3">
    <source>
        <dbReference type="ARBA" id="ARBA00022692"/>
    </source>
</evidence>